<dbReference type="GO" id="GO:0047355">
    <property type="term" value="F:CDP-glycerol glycerophosphotransferase activity"/>
    <property type="evidence" value="ECO:0007669"/>
    <property type="project" value="InterPro"/>
</dbReference>
<keyword evidence="1" id="KW-0808">Transferase</keyword>
<evidence type="ECO:0000313" key="1">
    <source>
        <dbReference type="EMBL" id="PNZ49829.1"/>
    </source>
</evidence>
<name>A0A2K4AID7_9STAP</name>
<dbReference type="PANTHER" id="PTHR37316:SF2">
    <property type="entry name" value="TEICHOIC ACID RIBITOL-PHOSPHATE POLYMERASE TARK"/>
    <property type="match status" value="1"/>
</dbReference>
<reference evidence="1 2" key="1">
    <citation type="submission" date="2017-08" db="EMBL/GenBank/DDBJ databases">
        <title>Draft genome sequences of 64 type strains of genus Staph aureus.</title>
        <authorList>
            <person name="Cole K."/>
            <person name="Golubchik T."/>
            <person name="Russell J."/>
            <person name="Foster D."/>
            <person name="Llewelyn M."/>
            <person name="Wilson D."/>
            <person name="Crook D."/>
            <person name="Paul J."/>
        </authorList>
    </citation>
    <scope>NUCLEOTIDE SEQUENCE [LARGE SCALE GENOMIC DNA]</scope>
    <source>
        <strain evidence="1 2">DSM 28300</strain>
    </source>
</reference>
<accession>A0A2K4AID7</accession>
<dbReference type="Gene3D" id="3.40.50.12580">
    <property type="match status" value="1"/>
</dbReference>
<dbReference type="PANTHER" id="PTHR37316">
    <property type="entry name" value="TEICHOIC ACID GLYCEROL-PHOSPHATE PRIMASE"/>
    <property type="match status" value="1"/>
</dbReference>
<gene>
    <name evidence="1" type="ORF">CD116_06255</name>
</gene>
<dbReference type="AlphaFoldDB" id="A0A2K4AID7"/>
<comment type="caution">
    <text evidence="1">The sequence shown here is derived from an EMBL/GenBank/DDBJ whole genome shotgun (WGS) entry which is preliminary data.</text>
</comment>
<dbReference type="Pfam" id="PF04464">
    <property type="entry name" value="Glyphos_transf"/>
    <property type="match status" value="1"/>
</dbReference>
<sequence>LIYEYAVFKKPMIFYAFDLEDYITTRDFYEPYESFVPGKIVQSFDALMDALDNEDYEGEKVIPFLDKHFKYQDGRSSERLVRNLFGS</sequence>
<dbReference type="Proteomes" id="UP000236395">
    <property type="component" value="Unassembled WGS sequence"/>
</dbReference>
<dbReference type="InterPro" id="IPR051612">
    <property type="entry name" value="Teichoic_Acid_Biosynth"/>
</dbReference>
<feature type="non-terminal residue" evidence="1">
    <location>
        <position position="1"/>
    </location>
</feature>
<proteinExistence type="predicted"/>
<protein>
    <submittedName>
        <fullName evidence="1">CDP-glycerol--poly(Glycerophosphate) glycerophosphotransferase</fullName>
    </submittedName>
</protein>
<dbReference type="InterPro" id="IPR043148">
    <property type="entry name" value="TagF_C"/>
</dbReference>
<dbReference type="InterPro" id="IPR007554">
    <property type="entry name" value="Glycerophosphate_synth"/>
</dbReference>
<dbReference type="GO" id="GO:0016020">
    <property type="term" value="C:membrane"/>
    <property type="evidence" value="ECO:0007669"/>
    <property type="project" value="InterPro"/>
</dbReference>
<dbReference type="RefSeq" id="WP_176746601.1">
    <property type="nucleotide sequence ID" value="NZ_PPQS01000030.1"/>
</dbReference>
<evidence type="ECO:0000313" key="2">
    <source>
        <dbReference type="Proteomes" id="UP000236395"/>
    </source>
</evidence>
<organism evidence="1 2">
    <name type="scientific">Staphylococcus schweitzeri</name>
    <dbReference type="NCBI Taxonomy" id="1654388"/>
    <lineage>
        <taxon>Bacteria</taxon>
        <taxon>Bacillati</taxon>
        <taxon>Bacillota</taxon>
        <taxon>Bacilli</taxon>
        <taxon>Bacillales</taxon>
        <taxon>Staphylococcaceae</taxon>
        <taxon>Staphylococcus</taxon>
    </lineage>
</organism>
<dbReference type="EMBL" id="PPQS01000030">
    <property type="protein sequence ID" value="PNZ49829.1"/>
    <property type="molecule type" value="Genomic_DNA"/>
</dbReference>